<protein>
    <submittedName>
        <fullName evidence="4">Enoyl-CoA hydratase</fullName>
    </submittedName>
</protein>
<dbReference type="InterPro" id="IPR018376">
    <property type="entry name" value="Enoyl-CoA_hyd/isom_CS"/>
</dbReference>
<keyword evidence="2" id="KW-0456">Lyase</keyword>
<evidence type="ECO:0000313" key="5">
    <source>
        <dbReference type="Proteomes" id="UP000185936"/>
    </source>
</evidence>
<dbReference type="InterPro" id="IPR001753">
    <property type="entry name" value="Enoyl-CoA_hydra/iso"/>
</dbReference>
<comment type="similarity">
    <text evidence="1 3">Belongs to the enoyl-CoA hydratase/isomerase family.</text>
</comment>
<dbReference type="STRING" id="308853.SAMN05421752_114108"/>
<dbReference type="PROSITE" id="PS00166">
    <property type="entry name" value="ENOYL_COA_HYDRATASE"/>
    <property type="match status" value="1"/>
</dbReference>
<gene>
    <name evidence="4" type="ORF">SAMN05421752_114108</name>
</gene>
<name>A0A1N7GRH3_9EURY</name>
<sequence length="273" mass="29148">MDCTDDRGVDTVEPTATDAVEYRVDGDVATVTLTRPDRLNAVTKELYAGVLGALERASDEDARVIVIQGAGRAFCVGADMKAHGERERTAGEKREYAWAAQRACRALQTHERPVIAKVQGYAIGAGAELALSADLIVMADDAEMRFPEAGIGTYVGGGVTYRLPERVGTATAKRLLLTAASVDGNEASEIGLVNETVPPDDLNDAVDDLAGEITGNAPIPVAFAKEHLNRRADNLDLALTAEVDALLTCMETDDWQEGVDAFAEDREPIFEGQ</sequence>
<dbReference type="PANTHER" id="PTHR11941:SF54">
    <property type="entry name" value="ENOYL-COA HYDRATASE, MITOCHONDRIAL"/>
    <property type="match status" value="1"/>
</dbReference>
<dbReference type="AlphaFoldDB" id="A0A1N7GRH3"/>
<dbReference type="GO" id="GO:0016829">
    <property type="term" value="F:lyase activity"/>
    <property type="evidence" value="ECO:0007669"/>
    <property type="project" value="UniProtKB-KW"/>
</dbReference>
<proteinExistence type="inferred from homology"/>
<reference evidence="5" key="1">
    <citation type="submission" date="2017-01" db="EMBL/GenBank/DDBJ databases">
        <authorList>
            <person name="Varghese N."/>
            <person name="Submissions S."/>
        </authorList>
    </citation>
    <scope>NUCLEOTIDE SEQUENCE [LARGE SCALE GENOMIC DNA]</scope>
    <source>
        <strain evidence="5">type strain: HArc-</strain>
    </source>
</reference>
<dbReference type="SUPFAM" id="SSF52096">
    <property type="entry name" value="ClpP/crotonase"/>
    <property type="match status" value="1"/>
</dbReference>
<dbReference type="InterPro" id="IPR029045">
    <property type="entry name" value="ClpP/crotonase-like_dom_sf"/>
</dbReference>
<dbReference type="Proteomes" id="UP000185936">
    <property type="component" value="Unassembled WGS sequence"/>
</dbReference>
<evidence type="ECO:0000256" key="2">
    <source>
        <dbReference type="ARBA" id="ARBA00023239"/>
    </source>
</evidence>
<dbReference type="Gene3D" id="1.10.12.10">
    <property type="entry name" value="Lyase 2-enoyl-coa Hydratase, Chain A, domain 2"/>
    <property type="match status" value="1"/>
</dbReference>
<evidence type="ECO:0000256" key="3">
    <source>
        <dbReference type="RuleBase" id="RU003707"/>
    </source>
</evidence>
<dbReference type="Gene3D" id="3.90.226.10">
    <property type="entry name" value="2-enoyl-CoA Hydratase, Chain A, domain 1"/>
    <property type="match status" value="1"/>
</dbReference>
<evidence type="ECO:0000313" key="4">
    <source>
        <dbReference type="EMBL" id="SIS15156.1"/>
    </source>
</evidence>
<dbReference type="OrthoDB" id="27846at2157"/>
<dbReference type="EMBL" id="FTNR01000014">
    <property type="protein sequence ID" value="SIS15156.1"/>
    <property type="molecule type" value="Genomic_DNA"/>
</dbReference>
<dbReference type="GO" id="GO:0006635">
    <property type="term" value="P:fatty acid beta-oxidation"/>
    <property type="evidence" value="ECO:0007669"/>
    <property type="project" value="TreeGrafter"/>
</dbReference>
<dbReference type="CDD" id="cd06558">
    <property type="entry name" value="crotonase-like"/>
    <property type="match status" value="1"/>
</dbReference>
<dbReference type="InterPro" id="IPR014748">
    <property type="entry name" value="Enoyl-CoA_hydra_C"/>
</dbReference>
<evidence type="ECO:0000256" key="1">
    <source>
        <dbReference type="ARBA" id="ARBA00005254"/>
    </source>
</evidence>
<accession>A0A1N7GRH3</accession>
<dbReference type="RefSeq" id="WP_076610373.1">
    <property type="nucleotide sequence ID" value="NZ_FTNR01000014.1"/>
</dbReference>
<keyword evidence="5" id="KW-1185">Reference proteome</keyword>
<dbReference type="Pfam" id="PF00378">
    <property type="entry name" value="ECH_1"/>
    <property type="match status" value="1"/>
</dbReference>
<dbReference type="PANTHER" id="PTHR11941">
    <property type="entry name" value="ENOYL-COA HYDRATASE-RELATED"/>
    <property type="match status" value="1"/>
</dbReference>
<organism evidence="4 5">
    <name type="scientific">Natronorubrum thiooxidans</name>
    <dbReference type="NCBI Taxonomy" id="308853"/>
    <lineage>
        <taxon>Archaea</taxon>
        <taxon>Methanobacteriati</taxon>
        <taxon>Methanobacteriota</taxon>
        <taxon>Stenosarchaea group</taxon>
        <taxon>Halobacteria</taxon>
        <taxon>Halobacteriales</taxon>
        <taxon>Natrialbaceae</taxon>
        <taxon>Natronorubrum</taxon>
    </lineage>
</organism>